<dbReference type="RefSeq" id="XP_010260430.1">
    <property type="nucleotide sequence ID" value="XM_010262128.1"/>
</dbReference>
<dbReference type="OMA" id="IGGCKAQ"/>
<reference evidence="4" key="1">
    <citation type="submission" date="2025-08" db="UniProtKB">
        <authorList>
            <consortium name="RefSeq"/>
        </authorList>
    </citation>
    <scope>IDENTIFICATION</scope>
</reference>
<dbReference type="OrthoDB" id="772568at2759"/>
<dbReference type="Pfam" id="PF13041">
    <property type="entry name" value="PPR_2"/>
    <property type="match status" value="2"/>
</dbReference>
<dbReference type="PROSITE" id="PS51375">
    <property type="entry name" value="PPR"/>
    <property type="match status" value="7"/>
</dbReference>
<dbReference type="Gene3D" id="1.25.40.10">
    <property type="entry name" value="Tetratricopeptide repeat domain"/>
    <property type="match status" value="5"/>
</dbReference>
<protein>
    <submittedName>
        <fullName evidence="4">Pentatricopeptide repeat-containing protein At1g77010, mitochondrial</fullName>
    </submittedName>
</protein>
<dbReference type="GO" id="GO:0009451">
    <property type="term" value="P:RNA modification"/>
    <property type="evidence" value="ECO:0007669"/>
    <property type="project" value="InterPro"/>
</dbReference>
<evidence type="ECO:0000256" key="2">
    <source>
        <dbReference type="ARBA" id="ARBA00061659"/>
    </source>
</evidence>
<dbReference type="Pfam" id="PF01535">
    <property type="entry name" value="PPR"/>
    <property type="match status" value="11"/>
</dbReference>
<evidence type="ECO:0000313" key="4">
    <source>
        <dbReference type="RefSeq" id="XP_010260430.1"/>
    </source>
</evidence>
<proteinExistence type="inferred from homology"/>
<dbReference type="AlphaFoldDB" id="A0A1U8AF12"/>
<dbReference type="GO" id="GO:0003723">
    <property type="term" value="F:RNA binding"/>
    <property type="evidence" value="ECO:0007669"/>
    <property type="project" value="InterPro"/>
</dbReference>
<accession>A0A1U8AF12</accession>
<dbReference type="FunFam" id="1.25.40.10:FF:000797">
    <property type="entry name" value="Pentatricopeptide repeat-containing protein chloroplastic"/>
    <property type="match status" value="1"/>
</dbReference>
<dbReference type="PANTHER" id="PTHR47926">
    <property type="entry name" value="PENTATRICOPEPTIDE REPEAT-CONTAINING PROTEIN"/>
    <property type="match status" value="1"/>
</dbReference>
<dbReference type="GO" id="GO:0005739">
    <property type="term" value="C:mitochondrion"/>
    <property type="evidence" value="ECO:0007669"/>
    <property type="project" value="UniProtKB-ARBA"/>
</dbReference>
<evidence type="ECO:0000256" key="1">
    <source>
        <dbReference type="ARBA" id="ARBA00022737"/>
    </source>
</evidence>
<dbReference type="InterPro" id="IPR046848">
    <property type="entry name" value="E_motif"/>
</dbReference>
<gene>
    <name evidence="4" type="primary">LOC104599546</name>
</gene>
<sequence>MDPDLHSCMRLLQSCSTLRSIQQGQQLHVLLLKRGLLDTTLFIGNCLLQMYTRCGTPNAARCLFDEMPQRNSFSWNTMIDAYLKSGNKKNSLELFNSMPHKNEFSWNTVISSFSKSGDLQVARQLFDEMPVKNGLAWNCIIHGYVRFGFPEEALALFKDLSSDPAEPSRSDTFILATVIGACANLAALDCGKQIHTCVIVSGVDFDTVLGSSLVNMYCKCGDLDSANHVLNSMQEPDDYSLSALISGYANCGRLIDARRIFDRRISPCVVLWNSMIAGYVTNNEVGEALELFNRMQEQRIQGDTSTIVSVLSACSNKAFIKTGKQMHSYAFKAGVVNDIIVSSVLVDMYSKCGRPNDACKFFSELRDYDTVSLNSMITVYSNCGRIEDARLIFDTMPSRSLISWNSMIVGYSQNGFPLEALHLFCKMHELDLRMDEVSLASVISACASISSLGFGEQIFARVIVTGLESNQIISTSLIDLYCKCGNIKDGRKLFDQMVKSDEVPWNSMLVGYATNGYGLEALKLFDEMRHVGVDPNNVTFTGVLSACNHCGLVNEGERWFYTMKEDYHIEPEIEHYSCMIDLFARVGFLVEAMNLINCMPFEADASMWSSVLRGCMAHGNETLGRKVAEHIIKLDPESSTAYVQLSGLYATCGDWESYAQIRKTMKDRKIRKNPGYSWIDY</sequence>
<dbReference type="Pfam" id="PF20431">
    <property type="entry name" value="E_motif"/>
    <property type="match status" value="1"/>
</dbReference>
<name>A0A1U8AF12_NELNU</name>
<dbReference type="InterPro" id="IPR002885">
    <property type="entry name" value="PPR_rpt"/>
</dbReference>
<dbReference type="InterPro" id="IPR011990">
    <property type="entry name" value="TPR-like_helical_dom_sf"/>
</dbReference>
<dbReference type="FunFam" id="1.25.40.10:FF:000205">
    <property type="entry name" value="Pentatricopeptide repeat-containing protein, mitochondrial"/>
    <property type="match status" value="1"/>
</dbReference>
<dbReference type="InterPro" id="IPR046960">
    <property type="entry name" value="PPR_At4g14850-like_plant"/>
</dbReference>
<dbReference type="GeneID" id="104599546"/>
<comment type="similarity">
    <text evidence="2">Belongs to the PPR family. PCMP-E subfamily.</text>
</comment>
<dbReference type="Proteomes" id="UP000189703">
    <property type="component" value="Unplaced"/>
</dbReference>
<dbReference type="KEGG" id="nnu:104599546"/>
<organism evidence="3 4">
    <name type="scientific">Nelumbo nucifera</name>
    <name type="common">Sacred lotus</name>
    <dbReference type="NCBI Taxonomy" id="4432"/>
    <lineage>
        <taxon>Eukaryota</taxon>
        <taxon>Viridiplantae</taxon>
        <taxon>Streptophyta</taxon>
        <taxon>Embryophyta</taxon>
        <taxon>Tracheophyta</taxon>
        <taxon>Spermatophyta</taxon>
        <taxon>Magnoliopsida</taxon>
        <taxon>Proteales</taxon>
        <taxon>Nelumbonaceae</taxon>
        <taxon>Nelumbo</taxon>
    </lineage>
</organism>
<dbReference type="eggNOG" id="KOG4197">
    <property type="taxonomic scope" value="Eukaryota"/>
</dbReference>
<evidence type="ECO:0000313" key="3">
    <source>
        <dbReference type="Proteomes" id="UP000189703"/>
    </source>
</evidence>
<keyword evidence="1" id="KW-0677">Repeat</keyword>
<dbReference type="NCBIfam" id="TIGR00756">
    <property type="entry name" value="PPR"/>
    <property type="match status" value="8"/>
</dbReference>
<keyword evidence="3" id="KW-1185">Reference proteome</keyword>
<dbReference type="FunCoup" id="A0A1U8AF12">
    <property type="interactions" value="171"/>
</dbReference>
<dbReference type="PANTHER" id="PTHR47926:SF392">
    <property type="entry name" value="PENTATRICOPEPTIDE REPEAT-CONTAINING PROTEIN"/>
    <property type="match status" value="1"/>
</dbReference>
<dbReference type="FunFam" id="1.25.40.10:FF:000442">
    <property type="entry name" value="Pentatricopeptide repeat-containing protein At3g49710"/>
    <property type="match status" value="1"/>
</dbReference>